<reference evidence="3 4" key="1">
    <citation type="journal article" date="2006" name="Proc. Natl. Acad. Sci. U.S.A.">
        <title>Genomic analysis of the uncultivated marine crenarchaeote Cenarchaeum symbiosum.</title>
        <authorList>
            <person name="Hallam S.J."/>
            <person name="Konstantinidis K.T."/>
            <person name="Putnam N."/>
            <person name="Schleper C."/>
            <person name="Watanabe Y."/>
            <person name="Sugahara J."/>
            <person name="Preston C."/>
            <person name="de la Torre J."/>
            <person name="Richardson P.M."/>
            <person name="DeLong E.F."/>
        </authorList>
    </citation>
    <scope>NUCLEOTIDE SEQUENCE [LARGE SCALE GENOMIC DNA]</scope>
    <source>
        <strain evidence="4">A</strain>
    </source>
</reference>
<dbReference type="Gene3D" id="1.10.3210.10">
    <property type="entry name" value="Hypothetical protein af1432"/>
    <property type="match status" value="1"/>
</dbReference>
<dbReference type="EMBL" id="DP000238">
    <property type="protein sequence ID" value="ABK76852.1"/>
    <property type="molecule type" value="Genomic_DNA"/>
</dbReference>
<dbReference type="Pfam" id="PF01966">
    <property type="entry name" value="HD"/>
    <property type="match status" value="1"/>
</dbReference>
<protein>
    <submittedName>
        <fullName evidence="3">HD-superfamily hydrolase</fullName>
    </submittedName>
</protein>
<dbReference type="InterPro" id="IPR004365">
    <property type="entry name" value="NA-bd_OB_tRNA"/>
</dbReference>
<dbReference type="HOGENOM" id="CLU_056349_0_0_2"/>
<dbReference type="SUPFAM" id="SSF50249">
    <property type="entry name" value="Nucleic acid-binding proteins"/>
    <property type="match status" value="1"/>
</dbReference>
<proteinExistence type="predicted"/>
<evidence type="ECO:0000259" key="2">
    <source>
        <dbReference type="PROSITE" id="PS51831"/>
    </source>
</evidence>
<sequence length="325" mass="36262">MKAQYVKKLEEGQTVNDYFAILTKEAPRKYSSKAGVWFAFDVADKTGPIRVKYWGVDKDTTEELYGTLKAGDVVTISGGTVKMDKFDRGLAIHLSEGACQVAKTAEYEEDELVAAGEKDVAGMVTKLWEEIAGIKDDDIRRFLESLFKDKELLKKYSECPASRRNHHNYKGGLLEHVLSMSAMSRTIAAQYSPELDVDLMVAGCILHDIGKIYSYDVKPFIEHTTDGRLLGHIPIGAEMISGRMNELGDFPPGLKTKLIHMILSHHGSLMAGSPVEPKFPEAAALHKIDDCDAFVKNQVQMRRSVGEMDDEWARPGGRGREMYLK</sequence>
<dbReference type="GO" id="GO:0031125">
    <property type="term" value="P:rRNA 3'-end processing"/>
    <property type="evidence" value="ECO:0007669"/>
    <property type="project" value="TreeGrafter"/>
</dbReference>
<gene>
    <name evidence="3" type="ordered locus">CENSYa_0209</name>
</gene>
<dbReference type="PATRIC" id="fig|414004.10.peg.183"/>
<evidence type="ECO:0000313" key="4">
    <source>
        <dbReference type="Proteomes" id="UP000000758"/>
    </source>
</evidence>
<organism evidence="3 4">
    <name type="scientific">Cenarchaeum symbiosum (strain A)</name>
    <dbReference type="NCBI Taxonomy" id="414004"/>
    <lineage>
        <taxon>Archaea</taxon>
        <taxon>Nitrososphaerota</taxon>
        <taxon>Candidatus Cenarchaeales</taxon>
        <taxon>Candidatus Cenarchaeaceae</taxon>
        <taxon>Candidatus Cenarchaeum</taxon>
    </lineage>
</organism>
<dbReference type="InterPro" id="IPR012340">
    <property type="entry name" value="NA-bd_OB-fold"/>
</dbReference>
<feature type="domain" description="HD" evidence="2">
    <location>
        <begin position="173"/>
        <end position="294"/>
    </location>
</feature>
<dbReference type="Pfam" id="PF01336">
    <property type="entry name" value="tRNA_anti-codon"/>
    <property type="match status" value="1"/>
</dbReference>
<dbReference type="InterPro" id="IPR006675">
    <property type="entry name" value="HDIG_dom"/>
</dbReference>
<evidence type="ECO:0000313" key="3">
    <source>
        <dbReference type="EMBL" id="ABK76852.1"/>
    </source>
</evidence>
<dbReference type="PANTHER" id="PTHR37294">
    <property type="entry name" value="3'-5' EXORIBONUCLEASE YHAM"/>
    <property type="match status" value="1"/>
</dbReference>
<dbReference type="PANTHER" id="PTHR37294:SF1">
    <property type="entry name" value="3'-5' EXORIBONUCLEASE YHAM"/>
    <property type="match status" value="1"/>
</dbReference>
<evidence type="ECO:0000256" key="1">
    <source>
        <dbReference type="ARBA" id="ARBA00022801"/>
    </source>
</evidence>
<dbReference type="SUPFAM" id="SSF109604">
    <property type="entry name" value="HD-domain/PDEase-like"/>
    <property type="match status" value="1"/>
</dbReference>
<dbReference type="KEGG" id="csy:CENSYa_0209"/>
<dbReference type="InterPro" id="IPR006674">
    <property type="entry name" value="HD_domain"/>
</dbReference>
<accession>A0RU35</accession>
<dbReference type="InterPro" id="IPR003607">
    <property type="entry name" value="HD/PDEase_dom"/>
</dbReference>
<dbReference type="Proteomes" id="UP000000758">
    <property type="component" value="Chromosome"/>
</dbReference>
<dbReference type="NCBIfam" id="TIGR00277">
    <property type="entry name" value="HDIG"/>
    <property type="match status" value="1"/>
</dbReference>
<dbReference type="InterPro" id="IPR050798">
    <property type="entry name" value="YhaM_exoribonuc/phosphodiest"/>
</dbReference>
<dbReference type="STRING" id="414004.CENSYa_0209"/>
<dbReference type="EnsemblBacteria" id="ABK76852">
    <property type="protein sequence ID" value="ABK76852"/>
    <property type="gene ID" value="CENSYa_0209"/>
</dbReference>
<dbReference type="GO" id="GO:0016787">
    <property type="term" value="F:hydrolase activity"/>
    <property type="evidence" value="ECO:0007669"/>
    <property type="project" value="UniProtKB-KW"/>
</dbReference>
<dbReference type="Gene3D" id="2.40.50.140">
    <property type="entry name" value="Nucleic acid-binding proteins"/>
    <property type="match status" value="1"/>
</dbReference>
<dbReference type="CDD" id="cd00077">
    <property type="entry name" value="HDc"/>
    <property type="match status" value="1"/>
</dbReference>
<dbReference type="SMART" id="SM00471">
    <property type="entry name" value="HDc"/>
    <property type="match status" value="1"/>
</dbReference>
<dbReference type="AlphaFoldDB" id="A0RU35"/>
<dbReference type="PROSITE" id="PS51831">
    <property type="entry name" value="HD"/>
    <property type="match status" value="1"/>
</dbReference>
<keyword evidence="4" id="KW-1185">Reference proteome</keyword>
<name>A0RU35_CENSY</name>
<keyword evidence="1 3" id="KW-0378">Hydrolase</keyword>